<sequence length="278" mass="29366">MSTPPSTLGKNELGGFEEVRANRIVDVLGFSFGDAFPNQVALSNAAGAQLQSAVQPFTSLLPKIKKMSDSPDSPVTSVDAADNPAAREFIGGLSKIWWLPLLRGFLLILLGIYAVLQPGIAIAALAQVMGFFLILDGAIAIAAGIVGEVPSRGWTILRGIVAILVGILVFAHPALVAGMTAVIIMYMVAFSAIFSGVVEIVAAIRDRQYIDGVAGYVLGGILSIIFGVLLMMAPFFFGLTMVRIIGIFAIITGIVMITLSFRLKGIGNRLTSRLDQAD</sequence>
<dbReference type="InterPro" id="IPR005325">
    <property type="entry name" value="DUF308_memb"/>
</dbReference>
<keyword evidence="1" id="KW-0812">Transmembrane</keyword>
<protein>
    <recommendedName>
        <fullName evidence="4">Acid-resistance membrane protein</fullName>
    </recommendedName>
</protein>
<dbReference type="InterPro" id="IPR052712">
    <property type="entry name" value="Acid_resist_chaperone_HdeD"/>
</dbReference>
<keyword evidence="1" id="KW-1133">Transmembrane helix</keyword>
<keyword evidence="1" id="KW-0472">Membrane</keyword>
<evidence type="ECO:0000313" key="3">
    <source>
        <dbReference type="Proteomes" id="UP000318053"/>
    </source>
</evidence>
<name>A0A5C5XVA6_9BACT</name>
<feature type="transmembrane region" description="Helical" evidence="1">
    <location>
        <begin position="122"/>
        <end position="143"/>
    </location>
</feature>
<organism evidence="2 3">
    <name type="scientific">Allorhodopirellula solitaria</name>
    <dbReference type="NCBI Taxonomy" id="2527987"/>
    <lineage>
        <taxon>Bacteria</taxon>
        <taxon>Pseudomonadati</taxon>
        <taxon>Planctomycetota</taxon>
        <taxon>Planctomycetia</taxon>
        <taxon>Pirellulales</taxon>
        <taxon>Pirellulaceae</taxon>
        <taxon>Allorhodopirellula</taxon>
    </lineage>
</organism>
<feature type="transmembrane region" description="Helical" evidence="1">
    <location>
        <begin position="243"/>
        <end position="263"/>
    </location>
</feature>
<dbReference type="Proteomes" id="UP000318053">
    <property type="component" value="Unassembled WGS sequence"/>
</dbReference>
<feature type="transmembrane region" description="Helical" evidence="1">
    <location>
        <begin position="155"/>
        <end position="175"/>
    </location>
</feature>
<accession>A0A5C5XVA6</accession>
<dbReference type="EMBL" id="SJPK01000005">
    <property type="protein sequence ID" value="TWT66608.1"/>
    <property type="molecule type" value="Genomic_DNA"/>
</dbReference>
<keyword evidence="3" id="KW-1185">Reference proteome</keyword>
<comment type="caution">
    <text evidence="2">The sequence shown here is derived from an EMBL/GenBank/DDBJ whole genome shotgun (WGS) entry which is preliminary data.</text>
</comment>
<dbReference type="PANTHER" id="PTHR34989">
    <property type="entry name" value="PROTEIN HDED"/>
    <property type="match status" value="1"/>
</dbReference>
<evidence type="ECO:0008006" key="4">
    <source>
        <dbReference type="Google" id="ProtNLM"/>
    </source>
</evidence>
<gene>
    <name evidence="2" type="ORF">CA85_27050</name>
</gene>
<dbReference type="PANTHER" id="PTHR34989:SF1">
    <property type="entry name" value="PROTEIN HDED"/>
    <property type="match status" value="1"/>
</dbReference>
<evidence type="ECO:0000256" key="1">
    <source>
        <dbReference type="SAM" id="Phobius"/>
    </source>
</evidence>
<reference evidence="2 3" key="1">
    <citation type="submission" date="2019-02" db="EMBL/GenBank/DDBJ databases">
        <title>Deep-cultivation of Planctomycetes and their phenomic and genomic characterization uncovers novel biology.</title>
        <authorList>
            <person name="Wiegand S."/>
            <person name="Jogler M."/>
            <person name="Boedeker C."/>
            <person name="Pinto D."/>
            <person name="Vollmers J."/>
            <person name="Rivas-Marin E."/>
            <person name="Kohn T."/>
            <person name="Peeters S.H."/>
            <person name="Heuer A."/>
            <person name="Rast P."/>
            <person name="Oberbeckmann S."/>
            <person name="Bunk B."/>
            <person name="Jeske O."/>
            <person name="Meyerdierks A."/>
            <person name="Storesund J.E."/>
            <person name="Kallscheuer N."/>
            <person name="Luecker S."/>
            <person name="Lage O.M."/>
            <person name="Pohl T."/>
            <person name="Merkel B.J."/>
            <person name="Hornburger P."/>
            <person name="Mueller R.-W."/>
            <person name="Bruemmer F."/>
            <person name="Labrenz M."/>
            <person name="Spormann A.M."/>
            <person name="Op Den Camp H."/>
            <person name="Overmann J."/>
            <person name="Amann R."/>
            <person name="Jetten M.S.M."/>
            <person name="Mascher T."/>
            <person name="Medema M.H."/>
            <person name="Devos D.P."/>
            <person name="Kaster A.-K."/>
            <person name="Ovreas L."/>
            <person name="Rohde M."/>
            <person name="Galperin M.Y."/>
            <person name="Jogler C."/>
        </authorList>
    </citation>
    <scope>NUCLEOTIDE SEQUENCE [LARGE SCALE GENOMIC DNA]</scope>
    <source>
        <strain evidence="2 3">CA85</strain>
    </source>
</reference>
<evidence type="ECO:0000313" key="2">
    <source>
        <dbReference type="EMBL" id="TWT66608.1"/>
    </source>
</evidence>
<feature type="transmembrane region" description="Helical" evidence="1">
    <location>
        <begin position="96"/>
        <end position="116"/>
    </location>
</feature>
<dbReference type="AlphaFoldDB" id="A0A5C5XVA6"/>
<dbReference type="GO" id="GO:0005886">
    <property type="term" value="C:plasma membrane"/>
    <property type="evidence" value="ECO:0007669"/>
    <property type="project" value="TreeGrafter"/>
</dbReference>
<dbReference type="Pfam" id="PF03729">
    <property type="entry name" value="DUF308"/>
    <property type="match status" value="2"/>
</dbReference>
<proteinExistence type="predicted"/>
<feature type="transmembrane region" description="Helical" evidence="1">
    <location>
        <begin position="216"/>
        <end position="237"/>
    </location>
</feature>
<feature type="transmembrane region" description="Helical" evidence="1">
    <location>
        <begin position="181"/>
        <end position="204"/>
    </location>
</feature>